<dbReference type="EC" id="5.2.1.8" evidence="1"/>
<evidence type="ECO:0000313" key="6">
    <source>
        <dbReference type="EMBL" id="ORC92682.1"/>
    </source>
</evidence>
<dbReference type="VEuPathDB" id="TriTrypDB:TM35_000034350"/>
<evidence type="ECO:0000256" key="3">
    <source>
        <dbReference type="ARBA" id="ARBA00023235"/>
    </source>
</evidence>
<accession>A0A1X0P6X3</accession>
<dbReference type="GeneID" id="39981982"/>
<dbReference type="PANTHER" id="PTHR45625:SF4">
    <property type="entry name" value="PEPTIDYLPROLYL ISOMERASE DOMAIN AND WD REPEAT-CONTAINING PROTEIN 1"/>
    <property type="match status" value="1"/>
</dbReference>
<evidence type="ECO:0000256" key="1">
    <source>
        <dbReference type="ARBA" id="ARBA00013194"/>
    </source>
</evidence>
<feature type="domain" description="PPIase cyclophilin-type" evidence="5">
    <location>
        <begin position="806"/>
        <end position="953"/>
    </location>
</feature>
<dbReference type="Proteomes" id="UP000192257">
    <property type="component" value="Unassembled WGS sequence"/>
</dbReference>
<keyword evidence="3 6" id="KW-0413">Isomerase</keyword>
<dbReference type="PRINTS" id="PR00153">
    <property type="entry name" value="CSAPPISMRASE"/>
</dbReference>
<feature type="compositionally biased region" description="Polar residues" evidence="4">
    <location>
        <begin position="1"/>
        <end position="10"/>
    </location>
</feature>
<comment type="caution">
    <text evidence="6">The sequence shown here is derived from an EMBL/GenBank/DDBJ whole genome shotgun (WGS) entry which is preliminary data.</text>
</comment>
<dbReference type="OrthoDB" id="271386at2759"/>
<dbReference type="Pfam" id="PF00160">
    <property type="entry name" value="Pro_isomerase"/>
    <property type="match status" value="1"/>
</dbReference>
<dbReference type="PROSITE" id="PS50072">
    <property type="entry name" value="CSA_PPIASE_2"/>
    <property type="match status" value="1"/>
</dbReference>
<gene>
    <name evidence="6" type="ORF">TM35_000034350</name>
</gene>
<sequence length="960" mass="106206">MSDCENSNQKIHNHHQENNNNNNNSSSDDDDDEDFLPSIPEALLHNSQNETAVAGMCSAEITREKRPRSPSGEHETLNSNNNDNIHKEIAEDVNMIESDDKKEEMCVMKLLNSEGYPTPSLYERSYRHDSIIHDVALVKDELGALIVTVDAMGTLRAWRKLPRGVFFMGERQGLFPQSDTDQEREMKKLVEHHVLADSLTSSLFVVRVTPRVEMIAGVVTVFVEIRRVNPTLMAVESRLSFQFSATLRNKKALSYWKETVTPQPFLLHYEYEPYIVFFTSEPNGSSGVILFPCFSKRSLGDNAVATLLPSRPLSTANIVLCCQQHRPSGLVVLVDEKGIIDYARMMTSCDDEGNMIISLSVVPGVPSRGAADPMMLRKWITFERRQKTGFFTLLRESVTNVKSCKTMIPLSVRFSPSGKYFVVTSCILYNACVCVCSHLFDFASGGFLCRGETEEVSVPQLRDEESKAAALLSLRGAVFDVVVEEAVGKVPQSGRVGGVWVFVPEIGVTSCSEERVGGRRIYVFRASIPTTTTTTSSNSTKMELHMEQLPRQIGDVEKNIRETPLQGVLSTTTTTTTTTTTRKFSNSWRLAAPLVLLRLAIPASQALKNLVAQSPVGLALSQEDVKRLFVVPSSADLAAVAAAAAANGGSTSCVGADDPMFCTTSLGENALLLYTNYEASIEGIALGRDIIDTATADMDADMLKLEQIRHEKILTELTQKRDFNCGDLQQLQSSVQAVAPRETEETDNREQDKKESISTRENDIYEEEDTDVEDRRVKHIITASTSRNIEWGDTSMYASFYVSSFGKITVHLMPSFAPKTVENFIGLVRQGFYDGLTFHRVVPGFMIQGGCPMGDGTGGKSIFGGTFEDEGLNIMEYFLYPSVYWLCMANRGPNTNESQFFITVGETAPWLNGKHTVFGFVVGGKSVVQAIVQTPKGEDDKPLTPVVMERVVVTEKSNNN</sequence>
<name>A0A1X0P6X3_9TRYP</name>
<dbReference type="Gene3D" id="2.40.100.10">
    <property type="entry name" value="Cyclophilin-like"/>
    <property type="match status" value="1"/>
</dbReference>
<feature type="region of interest" description="Disordered" evidence="4">
    <location>
        <begin position="1"/>
        <end position="37"/>
    </location>
</feature>
<evidence type="ECO:0000259" key="5">
    <source>
        <dbReference type="PROSITE" id="PS50072"/>
    </source>
</evidence>
<dbReference type="GO" id="GO:0071013">
    <property type="term" value="C:catalytic step 2 spliceosome"/>
    <property type="evidence" value="ECO:0007669"/>
    <property type="project" value="TreeGrafter"/>
</dbReference>
<keyword evidence="7" id="KW-1185">Reference proteome</keyword>
<dbReference type="InterPro" id="IPR029000">
    <property type="entry name" value="Cyclophilin-like_dom_sf"/>
</dbReference>
<dbReference type="PANTHER" id="PTHR45625">
    <property type="entry name" value="PEPTIDYL-PROLYL CIS-TRANS ISOMERASE-RELATED"/>
    <property type="match status" value="1"/>
</dbReference>
<dbReference type="InterPro" id="IPR002130">
    <property type="entry name" value="Cyclophilin-type_PPIase_dom"/>
</dbReference>
<organism evidence="6 7">
    <name type="scientific">Trypanosoma theileri</name>
    <dbReference type="NCBI Taxonomy" id="67003"/>
    <lineage>
        <taxon>Eukaryota</taxon>
        <taxon>Discoba</taxon>
        <taxon>Euglenozoa</taxon>
        <taxon>Kinetoplastea</taxon>
        <taxon>Metakinetoplastina</taxon>
        <taxon>Trypanosomatida</taxon>
        <taxon>Trypanosomatidae</taxon>
        <taxon>Trypanosoma</taxon>
    </lineage>
</organism>
<dbReference type="InterPro" id="IPR044666">
    <property type="entry name" value="Cyclophilin_A-like"/>
</dbReference>
<feature type="compositionally biased region" description="Basic and acidic residues" evidence="4">
    <location>
        <begin position="741"/>
        <end position="763"/>
    </location>
</feature>
<dbReference type="SUPFAM" id="SSF50891">
    <property type="entry name" value="Cyclophilin-like"/>
    <property type="match status" value="1"/>
</dbReference>
<dbReference type="PROSITE" id="PS00170">
    <property type="entry name" value="CSA_PPIASE_1"/>
    <property type="match status" value="1"/>
</dbReference>
<dbReference type="EMBL" id="NBCO01000003">
    <property type="protein sequence ID" value="ORC92682.1"/>
    <property type="molecule type" value="Genomic_DNA"/>
</dbReference>
<dbReference type="InterPro" id="IPR020892">
    <property type="entry name" value="Cyclophilin-type_PPIase_CS"/>
</dbReference>
<evidence type="ECO:0000313" key="7">
    <source>
        <dbReference type="Proteomes" id="UP000192257"/>
    </source>
</evidence>
<proteinExistence type="predicted"/>
<feature type="region of interest" description="Disordered" evidence="4">
    <location>
        <begin position="734"/>
        <end position="770"/>
    </location>
</feature>
<dbReference type="RefSeq" id="XP_028886748.1">
    <property type="nucleotide sequence ID" value="XM_029022202.1"/>
</dbReference>
<dbReference type="GO" id="GO:0003755">
    <property type="term" value="F:peptidyl-prolyl cis-trans isomerase activity"/>
    <property type="evidence" value="ECO:0007669"/>
    <property type="project" value="UniProtKB-KW"/>
</dbReference>
<feature type="region of interest" description="Disordered" evidence="4">
    <location>
        <begin position="61"/>
        <end position="86"/>
    </location>
</feature>
<evidence type="ECO:0000256" key="2">
    <source>
        <dbReference type="ARBA" id="ARBA00023110"/>
    </source>
</evidence>
<keyword evidence="2" id="KW-0697">Rotamase</keyword>
<dbReference type="AlphaFoldDB" id="A0A1X0P6X3"/>
<reference evidence="6 7" key="1">
    <citation type="submission" date="2017-03" db="EMBL/GenBank/DDBJ databases">
        <title>An alternative strategy for trypanosome survival in the mammalian bloodstream revealed through genome and transcriptome analysis of the ubiquitous bovine parasite Trypanosoma (Megatrypanum) theileri.</title>
        <authorList>
            <person name="Kelly S."/>
            <person name="Ivens A."/>
            <person name="Mott A."/>
            <person name="O'Neill E."/>
            <person name="Emms D."/>
            <person name="Macleod O."/>
            <person name="Voorheis P."/>
            <person name="Matthews J."/>
            <person name="Matthews K."/>
            <person name="Carrington M."/>
        </authorList>
    </citation>
    <scope>NUCLEOTIDE SEQUENCE [LARGE SCALE GENOMIC DNA]</scope>
    <source>
        <strain evidence="6">Edinburgh</strain>
    </source>
</reference>
<evidence type="ECO:0000256" key="4">
    <source>
        <dbReference type="SAM" id="MobiDB-lite"/>
    </source>
</evidence>
<protein>
    <recommendedName>
        <fullName evidence="1">peptidylprolyl isomerase</fullName>
        <ecNumber evidence="1">5.2.1.8</ecNumber>
    </recommendedName>
</protein>
<dbReference type="STRING" id="67003.A0A1X0P6X3"/>
<dbReference type="GO" id="GO:0006457">
    <property type="term" value="P:protein folding"/>
    <property type="evidence" value="ECO:0007669"/>
    <property type="project" value="InterPro"/>
</dbReference>